<evidence type="ECO:0000313" key="11">
    <source>
        <dbReference type="EMBL" id="KAF7347917.1"/>
    </source>
</evidence>
<dbReference type="AlphaFoldDB" id="A0A8H6XX32"/>
<comment type="caution">
    <text evidence="11">The sequence shown here is derived from an EMBL/GenBank/DDBJ whole genome shotgun (WGS) entry which is preliminary data.</text>
</comment>
<dbReference type="PANTHER" id="PTHR46300:SF7">
    <property type="entry name" value="P450, PUTATIVE (EUROFUNG)-RELATED"/>
    <property type="match status" value="1"/>
</dbReference>
<comment type="pathway">
    <text evidence="2">Secondary metabolite biosynthesis.</text>
</comment>
<dbReference type="PROSITE" id="PS00086">
    <property type="entry name" value="CYTOCHROME_P450"/>
    <property type="match status" value="1"/>
</dbReference>
<keyword evidence="4 9" id="KW-0349">Heme</keyword>
<dbReference type="PRINTS" id="PR00463">
    <property type="entry name" value="EP450I"/>
</dbReference>
<keyword evidence="5 9" id="KW-0479">Metal-binding</keyword>
<evidence type="ECO:0000256" key="1">
    <source>
        <dbReference type="ARBA" id="ARBA00001971"/>
    </source>
</evidence>
<dbReference type="InterPro" id="IPR017972">
    <property type="entry name" value="Cyt_P450_CS"/>
</dbReference>
<name>A0A8H6XX32_9AGAR</name>
<dbReference type="PANTHER" id="PTHR46300">
    <property type="entry name" value="P450, PUTATIVE (EUROFUNG)-RELATED-RELATED"/>
    <property type="match status" value="1"/>
</dbReference>
<evidence type="ECO:0000256" key="5">
    <source>
        <dbReference type="ARBA" id="ARBA00022723"/>
    </source>
</evidence>
<accession>A0A8H6XX32</accession>
<evidence type="ECO:0000256" key="6">
    <source>
        <dbReference type="ARBA" id="ARBA00023002"/>
    </source>
</evidence>
<evidence type="ECO:0000313" key="12">
    <source>
        <dbReference type="Proteomes" id="UP000620124"/>
    </source>
</evidence>
<dbReference type="InterPro" id="IPR001128">
    <property type="entry name" value="Cyt_P450"/>
</dbReference>
<comment type="similarity">
    <text evidence="3 10">Belongs to the cytochrome P450 family.</text>
</comment>
<keyword evidence="7 9" id="KW-0408">Iron</keyword>
<reference evidence="11" key="1">
    <citation type="submission" date="2020-05" db="EMBL/GenBank/DDBJ databases">
        <title>Mycena genomes resolve the evolution of fungal bioluminescence.</title>
        <authorList>
            <person name="Tsai I.J."/>
        </authorList>
    </citation>
    <scope>NUCLEOTIDE SEQUENCE</scope>
    <source>
        <strain evidence="11">CCC161011</strain>
    </source>
</reference>
<dbReference type="Pfam" id="PF00067">
    <property type="entry name" value="p450"/>
    <property type="match status" value="1"/>
</dbReference>
<dbReference type="GO" id="GO:0004497">
    <property type="term" value="F:monooxygenase activity"/>
    <property type="evidence" value="ECO:0007669"/>
    <property type="project" value="UniProtKB-KW"/>
</dbReference>
<comment type="cofactor">
    <cofactor evidence="1 9">
        <name>heme</name>
        <dbReference type="ChEBI" id="CHEBI:30413"/>
    </cofactor>
</comment>
<dbReference type="GO" id="GO:0005506">
    <property type="term" value="F:iron ion binding"/>
    <property type="evidence" value="ECO:0007669"/>
    <property type="project" value="InterPro"/>
</dbReference>
<dbReference type="Proteomes" id="UP000620124">
    <property type="component" value="Unassembled WGS sequence"/>
</dbReference>
<dbReference type="GO" id="GO:0016705">
    <property type="term" value="F:oxidoreductase activity, acting on paired donors, with incorporation or reduction of molecular oxygen"/>
    <property type="evidence" value="ECO:0007669"/>
    <property type="project" value="InterPro"/>
</dbReference>
<evidence type="ECO:0000256" key="2">
    <source>
        <dbReference type="ARBA" id="ARBA00005179"/>
    </source>
</evidence>
<feature type="binding site" description="axial binding residue" evidence="9">
    <location>
        <position position="416"/>
    </location>
    <ligand>
        <name>heme</name>
        <dbReference type="ChEBI" id="CHEBI:30413"/>
    </ligand>
    <ligandPart>
        <name>Fe</name>
        <dbReference type="ChEBI" id="CHEBI:18248"/>
    </ligandPart>
</feature>
<evidence type="ECO:0000256" key="4">
    <source>
        <dbReference type="ARBA" id="ARBA00022617"/>
    </source>
</evidence>
<dbReference type="PRINTS" id="PR00385">
    <property type="entry name" value="P450"/>
</dbReference>
<proteinExistence type="inferred from homology"/>
<dbReference type="InterPro" id="IPR002401">
    <property type="entry name" value="Cyt_P450_E_grp-I"/>
</dbReference>
<evidence type="ECO:0000256" key="7">
    <source>
        <dbReference type="ARBA" id="ARBA00023004"/>
    </source>
</evidence>
<keyword evidence="8 10" id="KW-0503">Monooxygenase</keyword>
<evidence type="ECO:0000256" key="3">
    <source>
        <dbReference type="ARBA" id="ARBA00010617"/>
    </source>
</evidence>
<evidence type="ECO:0000256" key="10">
    <source>
        <dbReference type="RuleBase" id="RU000461"/>
    </source>
</evidence>
<dbReference type="OrthoDB" id="2789670at2759"/>
<dbReference type="SUPFAM" id="SSF48264">
    <property type="entry name" value="Cytochrome P450"/>
    <property type="match status" value="1"/>
</dbReference>
<dbReference type="Gene3D" id="1.10.630.10">
    <property type="entry name" value="Cytochrome P450"/>
    <property type="match status" value="1"/>
</dbReference>
<sequence>MPASVLFYVSFLLVVGIAYRRMRMRARLPPGPPGQWLFGNLRDIPHDIPQWLTYKHWGEKFGEIVYVEVFGKRKVILNSLTAVTELLEKRSANYSDRPPMVMANDLMCWHWDFVHMRYSDWWRLHRKTFHQYFQARAIPAYHPAQMRATRTLLQRLSKDPTRFVDHIREHAGGVILQVVYGYEIQPENDPYVALAKEAMQGLNQAVHSGIYIVDFLPVLKYVPSWLPGAGFKRKAKAWAKSSLALRDIPFENLKASLEAGTATPSFSADNLEKLKKSKGSPSSLEEVIKNCAGIAYLAGSDTTIAFLLTWILAMTLNPEAQAKARAEVDAIVEETLRWGQVVPLGIPHMNITADEYNGYYIPAGTTIVANAYAILHDADLFPEPDKFIPERFLPQDGKEPPLRPVNVAFGFGRRVCPGRYLALDSSWLVMVCIIKTYIIDMAVDADGKHIVPQVEFAGGVVAHPKPFECSFTPRSTEALALIQSEPTNNST</sequence>
<keyword evidence="12" id="KW-1185">Reference proteome</keyword>
<keyword evidence="6 10" id="KW-0560">Oxidoreductase</keyword>
<gene>
    <name evidence="11" type="ORF">MVEN_01549600</name>
</gene>
<dbReference type="InterPro" id="IPR036396">
    <property type="entry name" value="Cyt_P450_sf"/>
</dbReference>
<dbReference type="GO" id="GO:0020037">
    <property type="term" value="F:heme binding"/>
    <property type="evidence" value="ECO:0007669"/>
    <property type="project" value="InterPro"/>
</dbReference>
<dbReference type="CDD" id="cd11065">
    <property type="entry name" value="CYP64-like"/>
    <property type="match status" value="1"/>
</dbReference>
<evidence type="ECO:0000256" key="9">
    <source>
        <dbReference type="PIRSR" id="PIRSR602401-1"/>
    </source>
</evidence>
<evidence type="ECO:0000256" key="8">
    <source>
        <dbReference type="ARBA" id="ARBA00023033"/>
    </source>
</evidence>
<dbReference type="EMBL" id="JACAZI010000012">
    <property type="protein sequence ID" value="KAF7347917.1"/>
    <property type="molecule type" value="Genomic_DNA"/>
</dbReference>
<protein>
    <submittedName>
        <fullName evidence="11">Cytochrome P450</fullName>
    </submittedName>
</protein>
<organism evidence="11 12">
    <name type="scientific">Mycena venus</name>
    <dbReference type="NCBI Taxonomy" id="2733690"/>
    <lineage>
        <taxon>Eukaryota</taxon>
        <taxon>Fungi</taxon>
        <taxon>Dikarya</taxon>
        <taxon>Basidiomycota</taxon>
        <taxon>Agaricomycotina</taxon>
        <taxon>Agaricomycetes</taxon>
        <taxon>Agaricomycetidae</taxon>
        <taxon>Agaricales</taxon>
        <taxon>Marasmiineae</taxon>
        <taxon>Mycenaceae</taxon>
        <taxon>Mycena</taxon>
    </lineage>
</organism>
<dbReference type="InterPro" id="IPR050364">
    <property type="entry name" value="Cytochrome_P450_fung"/>
</dbReference>